<dbReference type="SUPFAM" id="SSF53448">
    <property type="entry name" value="Nucleotide-diphospho-sugar transferases"/>
    <property type="match status" value="1"/>
</dbReference>
<dbReference type="PROSITE" id="PS50005">
    <property type="entry name" value="TPR"/>
    <property type="match status" value="4"/>
</dbReference>
<keyword evidence="1" id="KW-0802">TPR repeat</keyword>
<dbReference type="Gene3D" id="1.25.40.10">
    <property type="entry name" value="Tetratricopeptide repeat domain"/>
    <property type="match status" value="2"/>
</dbReference>
<dbReference type="STRING" id="930117.SAMN05216225_100875"/>
<dbReference type="Pfam" id="PF14559">
    <property type="entry name" value="TPR_19"/>
    <property type="match status" value="1"/>
</dbReference>
<dbReference type="GO" id="GO:0016757">
    <property type="term" value="F:glycosyltransferase activity"/>
    <property type="evidence" value="ECO:0007669"/>
    <property type="project" value="InterPro"/>
</dbReference>
<keyword evidence="6" id="KW-1185">Reference proteome</keyword>
<name>A0A1M5FFY4_9BACI</name>
<dbReference type="Gene3D" id="3.40.50.2000">
    <property type="entry name" value="Glycogen Phosphorylase B"/>
    <property type="match status" value="4"/>
</dbReference>
<feature type="repeat" description="TPR" evidence="1">
    <location>
        <begin position="634"/>
        <end position="667"/>
    </location>
</feature>
<evidence type="ECO:0000259" key="3">
    <source>
        <dbReference type="Pfam" id="PF00534"/>
    </source>
</evidence>
<feature type="coiled-coil region" evidence="2">
    <location>
        <begin position="663"/>
        <end position="690"/>
    </location>
</feature>
<evidence type="ECO:0000313" key="6">
    <source>
        <dbReference type="Proteomes" id="UP000183988"/>
    </source>
</evidence>
<reference evidence="5 6" key="1">
    <citation type="submission" date="2016-11" db="EMBL/GenBank/DDBJ databases">
        <authorList>
            <person name="Jaros S."/>
            <person name="Januszkiewicz K."/>
            <person name="Wedrychowicz H."/>
        </authorList>
    </citation>
    <scope>NUCLEOTIDE SEQUENCE [LARGE SCALE GENOMIC DNA]</scope>
    <source>
        <strain evidence="5 6">IBRC-M 10683</strain>
    </source>
</reference>
<dbReference type="RefSeq" id="WP_072888995.1">
    <property type="nucleotide sequence ID" value="NZ_FQVW01000008.1"/>
</dbReference>
<gene>
    <name evidence="5" type="ORF">SAMN05216225_100875</name>
</gene>
<sequence>MSVFLSVCMIVKDEEKVLKRCLESVIGIADEIIIVDTGSVDKTKGIALEYTEKVFDYIWEDDFSKARNFAASKANGEWIFAIDADEFVDRDSFSELKKDLMEKPPVYNILAVQIVNFVGINGKNTSLNFHERIYRNDGKISYYRSIHELLEHKDSMENRGVSEFQIFHSGYMKSVVEEKEKQKRNLTILINKKEKEPIDYYFIGNEYHQSEELDKAIKYYQKGFKLKSDFSLDWVKKLLLKLVDSLHRTKRDNDALDIIETCENIYYYLVDFKFYKGIIYFKKRDFIKSKGIFQEILRRKDEYKADSSEDFLEFLPRRFLGEIYETEGQLQVAVQHYSKALSINDADDYVWMRLINLLAEHSTLEELTDFLNNNLLNKKSITPQRVIKILLDVPNINVQKLTRSLLEESEFSSVEKEALYIKNLQLDRLNDDIVEILEKKSSNEIVSVLSKGIFNVIDFILLSMEMNIDKYQRVLETIKFDSPIVNLLNMVFNKKNKRLSALEEELFISILKQASVLKLDEVVDFLYTKIRYLSKESKIKIKKEIKNILHDVDNSFNVNSVEITKTEDVKEKIIKLLAQNSYSKALELAEDSLLEETEDVELYSIKAVILMQQEMYEEAKQTLKKGLEVSPEHVDCLYNLAFIYEQNNEIDLAVELYNNVVRLTTENELREEVKDKISKLKDNYIEATKNFSKTQKKVLVLAYFFPPLGGSGVQRTLKFVKYLREFGWEPIVVTVDSLEYQGDLIDNTLEEELPKDIEIVRISEPKKITTENLNEIVKIYQKIIKDNNVIEQFVNHVNKTQQLTLVPDNQILFAYETIRKVSDLIDMDDIDLIYSTSGPYSDHIIGYYLKQQYLKPWVADFRDEWSNNPYFNYDENNIYHKLSFELEKEIVHFADKVINVTPMSTKNCEKIFNVEKGKLETLTNGYDEMDFKNLDTRVVKSNDYFSIFHNGLFYSIRTPETIIKAVHNLISKGRINKDKIKLDLGWTENKDLWDKLIKEKNIDSVIYFGGYLNHKESLEKAQKFDALLLVVGPGKKNKAMYPGKLFEYLRLNKPIISLSPKDGVVEHLIKDTERGNNCDFEDINGIEESILKEYKKWLNGETTKFEAGQKIINFERRNLTHRLSGVFDSIVPEKVDTYPKPKKLAFFSIKNGDKFLHDIIHELSKEYVVRKIIVTNLSQIDEGMKWADICWFEWCDHLIAYGSRHSLAKERKLICRLHRYEVFTDNSKNVHWDNVDKLIVVTNHLIDYIEKKVPDIRKKVSIETIENGVKLSKYQFKERKSGYNLAFIGDMNYRKNPFFMLQILRKLVDVNPKYKLHIAGVFTDQLIKEYWDYQVSELNLQNNVVFDGWQSNVNQWLEDKDYILAPTIHESFGYFIAEAMASGIKPIIHNFPYAKEVWSEKYLFNTIDNAISMILKDVYNSKEYRKFIFENYPLKKQINSTKKLIKSLSKNQEVKFCIQV</sequence>
<dbReference type="Pfam" id="PF00535">
    <property type="entry name" value="Glycos_transf_2"/>
    <property type="match status" value="1"/>
</dbReference>
<feature type="domain" description="Glycosyltransferase 2-like" evidence="4">
    <location>
        <begin position="6"/>
        <end position="135"/>
    </location>
</feature>
<dbReference type="InterPro" id="IPR001296">
    <property type="entry name" value="Glyco_trans_1"/>
</dbReference>
<dbReference type="InterPro" id="IPR011990">
    <property type="entry name" value="TPR-like_helical_dom_sf"/>
</dbReference>
<organism evidence="5 6">
    <name type="scientific">Ornithinibacillus halophilus</name>
    <dbReference type="NCBI Taxonomy" id="930117"/>
    <lineage>
        <taxon>Bacteria</taxon>
        <taxon>Bacillati</taxon>
        <taxon>Bacillota</taxon>
        <taxon>Bacilli</taxon>
        <taxon>Bacillales</taxon>
        <taxon>Bacillaceae</taxon>
        <taxon>Ornithinibacillus</taxon>
    </lineage>
</organism>
<dbReference type="PANTHER" id="PTHR43630:SF2">
    <property type="entry name" value="GLYCOSYLTRANSFERASE"/>
    <property type="match status" value="1"/>
</dbReference>
<keyword evidence="5" id="KW-0808">Transferase</keyword>
<dbReference type="EMBL" id="FQVW01000008">
    <property type="protein sequence ID" value="SHF90477.1"/>
    <property type="molecule type" value="Genomic_DNA"/>
</dbReference>
<protein>
    <submittedName>
        <fullName evidence="5">Glycosyltransferase involved in cell wall bisynthesis</fullName>
    </submittedName>
</protein>
<feature type="repeat" description="TPR" evidence="1">
    <location>
        <begin position="197"/>
        <end position="230"/>
    </location>
</feature>
<dbReference type="InterPro" id="IPR019734">
    <property type="entry name" value="TPR_rpt"/>
</dbReference>
<dbReference type="Proteomes" id="UP000183988">
    <property type="component" value="Unassembled WGS sequence"/>
</dbReference>
<dbReference type="SUPFAM" id="SSF48452">
    <property type="entry name" value="TPR-like"/>
    <property type="match status" value="2"/>
</dbReference>
<evidence type="ECO:0000259" key="4">
    <source>
        <dbReference type="Pfam" id="PF00535"/>
    </source>
</evidence>
<dbReference type="InterPro" id="IPR029044">
    <property type="entry name" value="Nucleotide-diphossugar_trans"/>
</dbReference>
<dbReference type="InterPro" id="IPR001173">
    <property type="entry name" value="Glyco_trans_2-like"/>
</dbReference>
<dbReference type="CDD" id="cd02511">
    <property type="entry name" value="Beta4Glucosyltransferase"/>
    <property type="match status" value="1"/>
</dbReference>
<feature type="repeat" description="TPR" evidence="1">
    <location>
        <begin position="314"/>
        <end position="347"/>
    </location>
</feature>
<dbReference type="Pfam" id="PF13181">
    <property type="entry name" value="TPR_8"/>
    <property type="match status" value="2"/>
</dbReference>
<feature type="repeat" description="TPR" evidence="1">
    <location>
        <begin position="600"/>
        <end position="633"/>
    </location>
</feature>
<evidence type="ECO:0000313" key="5">
    <source>
        <dbReference type="EMBL" id="SHF90477.1"/>
    </source>
</evidence>
<dbReference type="OrthoDB" id="9815923at2"/>
<evidence type="ECO:0000256" key="1">
    <source>
        <dbReference type="PROSITE-ProRule" id="PRU00339"/>
    </source>
</evidence>
<proteinExistence type="predicted"/>
<keyword evidence="2" id="KW-0175">Coiled coil</keyword>
<dbReference type="SMART" id="SM00028">
    <property type="entry name" value="TPR"/>
    <property type="match status" value="5"/>
</dbReference>
<dbReference type="Pfam" id="PF00534">
    <property type="entry name" value="Glycos_transf_1"/>
    <property type="match status" value="1"/>
</dbReference>
<accession>A0A1M5FFY4</accession>
<evidence type="ECO:0000256" key="2">
    <source>
        <dbReference type="SAM" id="Coils"/>
    </source>
</evidence>
<dbReference type="SUPFAM" id="SSF53756">
    <property type="entry name" value="UDP-Glycosyltransferase/glycogen phosphorylase"/>
    <property type="match status" value="2"/>
</dbReference>
<dbReference type="Gene3D" id="3.90.550.10">
    <property type="entry name" value="Spore Coat Polysaccharide Biosynthesis Protein SpsA, Chain A"/>
    <property type="match status" value="1"/>
</dbReference>
<dbReference type="PANTHER" id="PTHR43630">
    <property type="entry name" value="POLY-BETA-1,6-N-ACETYL-D-GLUCOSAMINE SYNTHASE"/>
    <property type="match status" value="1"/>
</dbReference>
<dbReference type="CDD" id="cd03801">
    <property type="entry name" value="GT4_PimA-like"/>
    <property type="match status" value="1"/>
</dbReference>
<feature type="domain" description="Glycosyl transferase family 1" evidence="3">
    <location>
        <begin position="1280"/>
        <end position="1402"/>
    </location>
</feature>